<evidence type="ECO:0000256" key="2">
    <source>
        <dbReference type="ARBA" id="ARBA00022679"/>
    </source>
</evidence>
<dbReference type="CDD" id="cd02440">
    <property type="entry name" value="AdoMet_MTases"/>
    <property type="match status" value="1"/>
</dbReference>
<dbReference type="InterPro" id="IPR050362">
    <property type="entry name" value="Cation-dep_OMT"/>
</dbReference>
<dbReference type="GO" id="GO:0008757">
    <property type="term" value="F:S-adenosylmethionine-dependent methyltransferase activity"/>
    <property type="evidence" value="ECO:0007669"/>
    <property type="project" value="TreeGrafter"/>
</dbReference>
<dbReference type="PROSITE" id="PS51682">
    <property type="entry name" value="SAM_OMT_I"/>
    <property type="match status" value="1"/>
</dbReference>
<dbReference type="SUPFAM" id="SSF53335">
    <property type="entry name" value="S-adenosyl-L-methionine-dependent methyltransferases"/>
    <property type="match status" value="1"/>
</dbReference>
<evidence type="ECO:0000313" key="4">
    <source>
        <dbReference type="EMBL" id="GET38199.1"/>
    </source>
</evidence>
<reference evidence="4" key="1">
    <citation type="submission" date="2019-10" db="EMBL/GenBank/DDBJ databases">
        <title>Draft genome sequece of Microseira wollei NIES-4236.</title>
        <authorList>
            <person name="Yamaguchi H."/>
            <person name="Suzuki S."/>
            <person name="Kawachi M."/>
        </authorList>
    </citation>
    <scope>NUCLEOTIDE SEQUENCE</scope>
    <source>
        <strain evidence="4">NIES-4236</strain>
    </source>
</reference>
<keyword evidence="1" id="KW-0489">Methyltransferase</keyword>
<keyword evidence="5" id="KW-1185">Reference proteome</keyword>
<gene>
    <name evidence="4" type="ORF">MiSe_29530</name>
</gene>
<name>A0AAV3WHA4_9CYAN</name>
<dbReference type="PANTHER" id="PTHR10509">
    <property type="entry name" value="O-METHYLTRANSFERASE-RELATED"/>
    <property type="match status" value="1"/>
</dbReference>
<dbReference type="RefSeq" id="WP_226580993.1">
    <property type="nucleotide sequence ID" value="NZ_BLAY01000041.1"/>
</dbReference>
<evidence type="ECO:0000256" key="3">
    <source>
        <dbReference type="ARBA" id="ARBA00022691"/>
    </source>
</evidence>
<evidence type="ECO:0000313" key="5">
    <source>
        <dbReference type="Proteomes" id="UP001050975"/>
    </source>
</evidence>
<accession>A0AAV3WHA4</accession>
<dbReference type="Proteomes" id="UP001050975">
    <property type="component" value="Unassembled WGS sequence"/>
</dbReference>
<dbReference type="InterPro" id="IPR002935">
    <property type="entry name" value="SAM_O-MeTrfase"/>
</dbReference>
<dbReference type="InterPro" id="IPR029063">
    <property type="entry name" value="SAM-dependent_MTases_sf"/>
</dbReference>
<dbReference type="PANTHER" id="PTHR10509:SF14">
    <property type="entry name" value="CAFFEOYL-COA O-METHYLTRANSFERASE 3-RELATED"/>
    <property type="match status" value="1"/>
</dbReference>
<dbReference type="AlphaFoldDB" id="A0AAV3WHA4"/>
<sequence length="220" mass="24468">MSKKTLGLENQLYNYLLSSSLREPEILRQLREETANHPYARMQIAPEQGQFMALLVQLLGAKKTLEVGVFTGYSSLCVALAVPKDGKVIACDISEEYTAIARRYWEIAGVADKIDLRIAPAWETLDKLLAEGEAGTFDFAFIDADKGNYEGYYERALQLIRPGGLIAVDNVLWGGRVADSQVQDSSTQAIRDFNKKLHQDQRVTLSMVPIADGLTLALKR</sequence>
<evidence type="ECO:0000256" key="1">
    <source>
        <dbReference type="ARBA" id="ARBA00022603"/>
    </source>
</evidence>
<proteinExistence type="predicted"/>
<keyword evidence="2" id="KW-0808">Transferase</keyword>
<dbReference type="Gene3D" id="3.40.50.150">
    <property type="entry name" value="Vaccinia Virus protein VP39"/>
    <property type="match status" value="1"/>
</dbReference>
<keyword evidence="3" id="KW-0949">S-adenosyl-L-methionine</keyword>
<protein>
    <submittedName>
        <fullName evidence="4">O-methyltransferase family protein</fullName>
    </submittedName>
</protein>
<dbReference type="GO" id="GO:0008171">
    <property type="term" value="F:O-methyltransferase activity"/>
    <property type="evidence" value="ECO:0007669"/>
    <property type="project" value="InterPro"/>
</dbReference>
<comment type="caution">
    <text evidence="4">The sequence shown here is derived from an EMBL/GenBank/DDBJ whole genome shotgun (WGS) entry which is preliminary data.</text>
</comment>
<organism evidence="4 5">
    <name type="scientific">Microseira wollei NIES-4236</name>
    <dbReference type="NCBI Taxonomy" id="2530354"/>
    <lineage>
        <taxon>Bacteria</taxon>
        <taxon>Bacillati</taxon>
        <taxon>Cyanobacteriota</taxon>
        <taxon>Cyanophyceae</taxon>
        <taxon>Oscillatoriophycideae</taxon>
        <taxon>Aerosakkonematales</taxon>
        <taxon>Aerosakkonemataceae</taxon>
        <taxon>Microseira</taxon>
    </lineage>
</organism>
<dbReference type="EMBL" id="BLAY01000041">
    <property type="protein sequence ID" value="GET38199.1"/>
    <property type="molecule type" value="Genomic_DNA"/>
</dbReference>
<dbReference type="Pfam" id="PF01596">
    <property type="entry name" value="Methyltransf_3"/>
    <property type="match status" value="1"/>
</dbReference>
<dbReference type="GO" id="GO:0032259">
    <property type="term" value="P:methylation"/>
    <property type="evidence" value="ECO:0007669"/>
    <property type="project" value="UniProtKB-KW"/>
</dbReference>